<dbReference type="AlphaFoldDB" id="A0A1H6U676"/>
<dbReference type="OrthoDB" id="7874126at2"/>
<protein>
    <submittedName>
        <fullName evidence="2">Uncharacterized protein</fullName>
    </submittedName>
</protein>
<evidence type="ECO:0000256" key="1">
    <source>
        <dbReference type="SAM" id="MobiDB-lite"/>
    </source>
</evidence>
<keyword evidence="3" id="KW-1185">Reference proteome</keyword>
<dbReference type="STRING" id="1227549.SAMN05444007_102439"/>
<feature type="region of interest" description="Disordered" evidence="1">
    <location>
        <begin position="81"/>
        <end position="105"/>
    </location>
</feature>
<name>A0A1H6U676_9RHOB</name>
<dbReference type="PROSITE" id="PS51257">
    <property type="entry name" value="PROKAR_LIPOPROTEIN"/>
    <property type="match status" value="1"/>
</dbReference>
<dbReference type="Proteomes" id="UP000199379">
    <property type="component" value="Unassembled WGS sequence"/>
</dbReference>
<evidence type="ECO:0000313" key="3">
    <source>
        <dbReference type="Proteomes" id="UP000199379"/>
    </source>
</evidence>
<dbReference type="RefSeq" id="WP_092362967.1">
    <property type="nucleotide sequence ID" value="NZ_BMGV01000002.1"/>
</dbReference>
<proteinExistence type="predicted"/>
<dbReference type="EMBL" id="FNYD01000002">
    <property type="protein sequence ID" value="SEI83422.1"/>
    <property type="molecule type" value="Genomic_DNA"/>
</dbReference>
<feature type="compositionally biased region" description="Pro residues" evidence="1">
    <location>
        <begin position="82"/>
        <end position="96"/>
    </location>
</feature>
<evidence type="ECO:0000313" key="2">
    <source>
        <dbReference type="EMBL" id="SEI83422.1"/>
    </source>
</evidence>
<accession>A0A1H6U676</accession>
<sequence length="229" mass="24429">MRLIIALLAVALIALTGASAALVLQACGVRLPFTGRVISFCEPPGRAAERAALTAADREGAGLVARVTQLESDLALLQCKADPPPPPPPPPPPRPATPSGLAPDAFDSGDISVMEGCWQLSSNYAVREINTGEITHFRNWRICFDADGNGTQVMRSTNGVRCEGGISGRMPGNGRLSMREPGNLRCDNGSSIFRRDITCRIGDDGLARCDTYQPETNGRSSATLRRARR</sequence>
<gene>
    <name evidence="2" type="ORF">SAMN05444007_102439</name>
</gene>
<dbReference type="SUPFAM" id="SSF101447">
    <property type="entry name" value="Formin homology 2 domain (FH2 domain)"/>
    <property type="match status" value="1"/>
</dbReference>
<reference evidence="2 3" key="1">
    <citation type="submission" date="2016-10" db="EMBL/GenBank/DDBJ databases">
        <authorList>
            <person name="de Groot N.N."/>
        </authorList>
    </citation>
    <scope>NUCLEOTIDE SEQUENCE [LARGE SCALE GENOMIC DNA]</scope>
    <source>
        <strain evidence="2 3">DSM 29340</strain>
    </source>
</reference>
<organism evidence="2 3">
    <name type="scientific">Cribrihabitans marinus</name>
    <dbReference type="NCBI Taxonomy" id="1227549"/>
    <lineage>
        <taxon>Bacteria</taxon>
        <taxon>Pseudomonadati</taxon>
        <taxon>Pseudomonadota</taxon>
        <taxon>Alphaproteobacteria</taxon>
        <taxon>Rhodobacterales</taxon>
        <taxon>Paracoccaceae</taxon>
        <taxon>Cribrihabitans</taxon>
    </lineage>
</organism>